<keyword evidence="4" id="KW-1185">Reference proteome</keyword>
<organism evidence="3 4">
    <name type="scientific">Cucurbitaria berberidis CBS 394.84</name>
    <dbReference type="NCBI Taxonomy" id="1168544"/>
    <lineage>
        <taxon>Eukaryota</taxon>
        <taxon>Fungi</taxon>
        <taxon>Dikarya</taxon>
        <taxon>Ascomycota</taxon>
        <taxon>Pezizomycotina</taxon>
        <taxon>Dothideomycetes</taxon>
        <taxon>Pleosporomycetidae</taxon>
        <taxon>Pleosporales</taxon>
        <taxon>Pleosporineae</taxon>
        <taxon>Cucurbitariaceae</taxon>
        <taxon>Cucurbitaria</taxon>
    </lineage>
</organism>
<feature type="signal peptide" evidence="2">
    <location>
        <begin position="1"/>
        <end position="16"/>
    </location>
</feature>
<gene>
    <name evidence="3" type="ORF">K460DRAFT_97904</name>
</gene>
<feature type="region of interest" description="Disordered" evidence="1">
    <location>
        <begin position="155"/>
        <end position="189"/>
    </location>
</feature>
<name>A0A9P4GGI1_9PLEO</name>
<evidence type="ECO:0000256" key="1">
    <source>
        <dbReference type="SAM" id="MobiDB-lite"/>
    </source>
</evidence>
<dbReference type="Proteomes" id="UP000800039">
    <property type="component" value="Unassembled WGS sequence"/>
</dbReference>
<evidence type="ECO:0000313" key="3">
    <source>
        <dbReference type="EMBL" id="KAF1844750.1"/>
    </source>
</evidence>
<sequence>MHFELVLASLAAFAAAVPVEMAHDGSYGSYAPYAGYNPYSSAVEQEAAKMQNEAMNMKRDGNMGQASDIKYLSYTPYALYGPYSAAVDSAAAMMEEMDKATKRDNMMMDNAMMATKGEELANPASPYDPMAQEKRDMLMTDSMMLDPMTATATDDMKRDVNHPDAAEMASSPDSAAAGTLPNNWYGKYE</sequence>
<reference evidence="3" key="1">
    <citation type="submission" date="2020-01" db="EMBL/GenBank/DDBJ databases">
        <authorList>
            <consortium name="DOE Joint Genome Institute"/>
            <person name="Haridas S."/>
            <person name="Albert R."/>
            <person name="Binder M."/>
            <person name="Bloem J."/>
            <person name="Labutti K."/>
            <person name="Salamov A."/>
            <person name="Andreopoulos B."/>
            <person name="Baker S.E."/>
            <person name="Barry K."/>
            <person name="Bills G."/>
            <person name="Bluhm B.H."/>
            <person name="Cannon C."/>
            <person name="Castanera R."/>
            <person name="Culley D.E."/>
            <person name="Daum C."/>
            <person name="Ezra D."/>
            <person name="Gonzalez J.B."/>
            <person name="Henrissat B."/>
            <person name="Kuo A."/>
            <person name="Liang C."/>
            <person name="Lipzen A."/>
            <person name="Lutzoni F."/>
            <person name="Magnuson J."/>
            <person name="Mondo S."/>
            <person name="Nolan M."/>
            <person name="Ohm R."/>
            <person name="Pangilinan J."/>
            <person name="Park H.-J."/>
            <person name="Ramirez L."/>
            <person name="Alfaro M."/>
            <person name="Sun H."/>
            <person name="Tritt A."/>
            <person name="Yoshinaga Y."/>
            <person name="Zwiers L.-H."/>
            <person name="Turgeon B.G."/>
            <person name="Goodwin S.B."/>
            <person name="Spatafora J.W."/>
            <person name="Crous P.W."/>
            <person name="Grigoriev I.V."/>
        </authorList>
    </citation>
    <scope>NUCLEOTIDE SEQUENCE</scope>
    <source>
        <strain evidence="3">CBS 394.84</strain>
    </source>
</reference>
<dbReference type="AlphaFoldDB" id="A0A9P4GGI1"/>
<proteinExistence type="predicted"/>
<evidence type="ECO:0000313" key="4">
    <source>
        <dbReference type="Proteomes" id="UP000800039"/>
    </source>
</evidence>
<keyword evidence="2" id="KW-0732">Signal</keyword>
<dbReference type="GeneID" id="63856110"/>
<evidence type="ECO:0000256" key="2">
    <source>
        <dbReference type="SAM" id="SignalP"/>
    </source>
</evidence>
<protein>
    <submittedName>
        <fullName evidence="3">Uncharacterized protein</fullName>
    </submittedName>
</protein>
<dbReference type="RefSeq" id="XP_040787313.1">
    <property type="nucleotide sequence ID" value="XM_040938853.1"/>
</dbReference>
<dbReference type="EMBL" id="ML976616">
    <property type="protein sequence ID" value="KAF1844750.1"/>
    <property type="molecule type" value="Genomic_DNA"/>
</dbReference>
<feature type="chain" id="PRO_5040451154" evidence="2">
    <location>
        <begin position="17"/>
        <end position="189"/>
    </location>
</feature>
<comment type="caution">
    <text evidence="3">The sequence shown here is derived from an EMBL/GenBank/DDBJ whole genome shotgun (WGS) entry which is preliminary data.</text>
</comment>
<accession>A0A9P4GGI1</accession>
<feature type="compositionally biased region" description="Basic and acidic residues" evidence="1">
    <location>
        <begin position="155"/>
        <end position="165"/>
    </location>
</feature>